<protein>
    <submittedName>
        <fullName evidence="1">Uncharacterized protein</fullName>
    </submittedName>
</protein>
<dbReference type="AlphaFoldDB" id="A0A183JGU0"/>
<proteinExistence type="predicted"/>
<name>A0A183JGU0_9TREM</name>
<sequence>MNFINDSVNSDECEVAVLMEGFCDDKSEGIICHRLTPIDEPWKTRKLE</sequence>
<evidence type="ECO:0000313" key="1">
    <source>
        <dbReference type="WBParaSite" id="SCUD_0000191201-mRNA-1"/>
    </source>
</evidence>
<reference evidence="1" key="1">
    <citation type="submission" date="2016-06" db="UniProtKB">
        <authorList>
            <consortium name="WormBaseParasite"/>
        </authorList>
    </citation>
    <scope>IDENTIFICATION</scope>
</reference>
<dbReference type="WBParaSite" id="SCUD_0000191201-mRNA-1">
    <property type="protein sequence ID" value="SCUD_0000191201-mRNA-1"/>
    <property type="gene ID" value="SCUD_0000191201"/>
</dbReference>
<organism evidence="1">
    <name type="scientific">Schistosoma curassoni</name>
    <dbReference type="NCBI Taxonomy" id="6186"/>
    <lineage>
        <taxon>Eukaryota</taxon>
        <taxon>Metazoa</taxon>
        <taxon>Spiralia</taxon>
        <taxon>Lophotrochozoa</taxon>
        <taxon>Platyhelminthes</taxon>
        <taxon>Trematoda</taxon>
        <taxon>Digenea</taxon>
        <taxon>Strigeidida</taxon>
        <taxon>Schistosomatoidea</taxon>
        <taxon>Schistosomatidae</taxon>
        <taxon>Schistosoma</taxon>
    </lineage>
</organism>
<accession>A0A183JGU0</accession>